<gene>
    <name evidence="2" type="ORF">Q5716_06310</name>
</gene>
<dbReference type="EMBL" id="JAUQUB010000001">
    <property type="protein sequence ID" value="MDO7881839.1"/>
    <property type="molecule type" value="Genomic_DNA"/>
</dbReference>
<proteinExistence type="predicted"/>
<keyword evidence="1" id="KW-1133">Transmembrane helix</keyword>
<dbReference type="Proteomes" id="UP001241072">
    <property type="component" value="Unassembled WGS sequence"/>
</dbReference>
<sequence>MPSLVSVVATVVYVALILYFLAMWARLILDFARMLARRWRPRGFGLVLAEAVYTVTDPPIKLVRRVIPPLRVGGAALDFAWSIVMLVVIILISVTLGFMN</sequence>
<accession>A0ABT9BLE0</accession>
<name>A0ABT9BLE0_9MICO</name>
<keyword evidence="1" id="KW-0472">Membrane</keyword>
<evidence type="ECO:0000313" key="3">
    <source>
        <dbReference type="Proteomes" id="UP001241072"/>
    </source>
</evidence>
<dbReference type="Pfam" id="PF02325">
    <property type="entry name" value="CCB3_YggT"/>
    <property type="match status" value="1"/>
</dbReference>
<dbReference type="InterPro" id="IPR003425">
    <property type="entry name" value="CCB3/YggT"/>
</dbReference>
<reference evidence="2 3" key="1">
    <citation type="submission" date="2023-07" db="EMBL/GenBank/DDBJ databases">
        <title>Protaetiibacter sp. nov WY-16 isolated from soil.</title>
        <authorList>
            <person name="Liu B."/>
            <person name="Wan Y."/>
        </authorList>
    </citation>
    <scope>NUCLEOTIDE SEQUENCE [LARGE SCALE GENOMIC DNA]</scope>
    <source>
        <strain evidence="2 3">WY-16</strain>
    </source>
</reference>
<evidence type="ECO:0000256" key="1">
    <source>
        <dbReference type="SAM" id="Phobius"/>
    </source>
</evidence>
<protein>
    <submittedName>
        <fullName evidence="2">YggT family protein</fullName>
    </submittedName>
</protein>
<comment type="caution">
    <text evidence="2">The sequence shown here is derived from an EMBL/GenBank/DDBJ whole genome shotgun (WGS) entry which is preliminary data.</text>
</comment>
<feature type="transmembrane region" description="Helical" evidence="1">
    <location>
        <begin position="79"/>
        <end position="99"/>
    </location>
</feature>
<feature type="transmembrane region" description="Helical" evidence="1">
    <location>
        <begin position="6"/>
        <end position="29"/>
    </location>
</feature>
<organism evidence="2 3">
    <name type="scientific">Antiquaquibacter soli</name>
    <dbReference type="NCBI Taxonomy" id="3064523"/>
    <lineage>
        <taxon>Bacteria</taxon>
        <taxon>Bacillati</taxon>
        <taxon>Actinomycetota</taxon>
        <taxon>Actinomycetes</taxon>
        <taxon>Micrococcales</taxon>
        <taxon>Microbacteriaceae</taxon>
        <taxon>Antiquaquibacter</taxon>
    </lineage>
</organism>
<dbReference type="RefSeq" id="WP_305002235.1">
    <property type="nucleotide sequence ID" value="NZ_JAUQUB010000001.1"/>
</dbReference>
<evidence type="ECO:0000313" key="2">
    <source>
        <dbReference type="EMBL" id="MDO7881839.1"/>
    </source>
</evidence>
<keyword evidence="1" id="KW-0812">Transmembrane</keyword>
<keyword evidence="3" id="KW-1185">Reference proteome</keyword>